<dbReference type="RefSeq" id="WP_204601725.1">
    <property type="nucleotide sequence ID" value="NZ_JBHSED010000058.1"/>
</dbReference>
<evidence type="ECO:0000256" key="4">
    <source>
        <dbReference type="SAM" id="SignalP"/>
    </source>
</evidence>
<evidence type="ECO:0000256" key="1">
    <source>
        <dbReference type="ARBA" id="ARBA00006865"/>
    </source>
</evidence>
<dbReference type="Proteomes" id="UP001595755">
    <property type="component" value="Unassembled WGS sequence"/>
</dbReference>
<accession>A0ABV8SFK2</accession>
<comment type="similarity">
    <text evidence="1">Belongs to the glycosyl hydrolase 16 family.</text>
</comment>
<dbReference type="Gene3D" id="2.60.120.260">
    <property type="entry name" value="Galactose-binding domain-like"/>
    <property type="match status" value="5"/>
</dbReference>
<evidence type="ECO:0000259" key="6">
    <source>
        <dbReference type="PROSITE" id="PS51762"/>
    </source>
</evidence>
<feature type="signal peptide" evidence="4">
    <location>
        <begin position="1"/>
        <end position="32"/>
    </location>
</feature>
<feature type="domain" description="SLH" evidence="5">
    <location>
        <begin position="163"/>
        <end position="226"/>
    </location>
</feature>
<dbReference type="PROSITE" id="PS51272">
    <property type="entry name" value="SLH"/>
    <property type="match status" value="2"/>
</dbReference>
<evidence type="ECO:0000256" key="3">
    <source>
        <dbReference type="SAM" id="MobiDB-lite"/>
    </source>
</evidence>
<dbReference type="SUPFAM" id="SSF49899">
    <property type="entry name" value="Concanavalin A-like lectins/glucanases"/>
    <property type="match status" value="1"/>
</dbReference>
<dbReference type="EMBL" id="JBHSED010000058">
    <property type="protein sequence ID" value="MFC4306202.1"/>
    <property type="molecule type" value="Genomic_DNA"/>
</dbReference>
<sequence>MLRKGFIRGRIPAVASCLLVVSMLLSSLTGLAQPGSAAAAQKTGFKDLPDTHWAAQAISRMNDYGVVSGYPDSSVRPNQPITRVELAAMLNRLFGIQAGNSSEAIKDIAVGTWAHRQMSLAFGSGYLELSSDGAASPGRPVTRAEAAVALAKLFRLQAADDKPVSFTDVGSLEDNVVHAIDALVSGSYAKGFPDGTYRPNKTITRAELAALLDRMISLYAGQSGTIDIRSVKGNAIVNKDGAVLKETVIDGHLYLAPGIGDGDARLDRVTVRGTTFVLGGGENSIHIRDSHLNTLVVDRQEGPVRVVLTGTVETLRIEGPARIVLEEGAVIKQLILAPGAGQSVIEGKGSVQTFDNQAVEVRFNGQLLPAGISSGSGVTPASGGGGGGGGGGNPSTPANPWTLVWSDEFDDNAIDPAKWTFDLTNGASVNNPGWGNNELQYYTSRPENVKEENGRLVITARKEDYEGFGYTSSRIKTKGLFSKTYGKFEIRAKTPAGKGLWPAIWMLPENSAYGVWAASGELDIMETWGSRPDTIAGTIHYGQQWPGNTHSGNEYKFTDSTTQQFHTYSIEWEPNEIRWYVDGILYSTKNDWYSRSQNEPANYAYPAPFDQPFHLLMNLAVGGNFDGDPTPDTVFPQAMEIDYVRVYELTGRSYHPPTPPNFVKEAYAPGSKLPQAPDNDLVYNGGFTETIAGDPGMGIDGTAHWNLFQEANASASVAIEPINNRNYIKVNIASAGSNAYSVQPLSIVSLAKGRNYKLTFEAKTDTARGLNVKLTGGQSRGFVAYSPTLSAPLTDTFQTYEMMFQMKEASDAAARIEFNMGTNARPVWLGNVKLVEVDALPFDHDSPKIPYGSEGNHIYNGTFDLGEPDRLSYWHLTAQGSAVAAANVDPAVRKLNVTVTDGGSGAQDVQLAQKGLSLIQGQPYRLTWEGSANTPRQVIVRFVSKDGSEVYAEQTIDLTALEENHTFSFTMQGATTDEGQIVFQLGGSTGSLRWDNVKLVRLGEYLDPGVVKFPLRNGQFDAGLAAWSGIANDGAVLAPSVEQSQAKLAIGAIGTQPWSVLFLQDELLTANTVSYIVQFDAYATTNRKLQVVAENGSYQRAFDRTVDLTATKQRFKFEFTKSGTETVGLKFLLGALPGDTALGAHDVFLDNIVFEPKAAVAVSNRLANGTFDANAAGWTSYFHDAAGVAGSVAAEDGELKVEVSRSGPDSWNAQIDYENATIEQNKSYRLSFDARASINRSIQVVVEHKGGDYQKYLEPRTVQLTSQMQSFSYSFSSSSATDAGAHVNFLLGRIDAEIGSPHSVWFDNVSLVEVPAAAAEGRSLQNGHFDENMEYWKTYLSDGAETSGFSIDNQSLKVDFPNYDGWFPWSTQLYQDQLQLLAGKTYVLSFKASSSINKSVLVQVERSGSGLHLSAQSLALTAAADTYSFEFTVGGEQDENAKLNFLLGSQNVPGDQFQPHSIWIDEVALTEKP</sequence>
<keyword evidence="8" id="KW-1185">Reference proteome</keyword>
<dbReference type="Pfam" id="PF00395">
    <property type="entry name" value="SLH"/>
    <property type="match status" value="2"/>
</dbReference>
<dbReference type="InterPro" id="IPR008979">
    <property type="entry name" value="Galactose-bd-like_sf"/>
</dbReference>
<feature type="domain" description="SLH" evidence="5">
    <location>
        <begin position="41"/>
        <end position="104"/>
    </location>
</feature>
<feature type="domain" description="GH16" evidence="6">
    <location>
        <begin position="361"/>
        <end position="652"/>
    </location>
</feature>
<feature type="region of interest" description="Disordered" evidence="3">
    <location>
        <begin position="374"/>
        <end position="398"/>
    </location>
</feature>
<proteinExistence type="inferred from homology"/>
<feature type="compositionally biased region" description="Gly residues" evidence="3">
    <location>
        <begin position="382"/>
        <end position="393"/>
    </location>
</feature>
<dbReference type="CDD" id="cd08023">
    <property type="entry name" value="GH16_laminarinase_like"/>
    <property type="match status" value="1"/>
</dbReference>
<organism evidence="7 8">
    <name type="scientific">Cohnella boryungensis</name>
    <dbReference type="NCBI Taxonomy" id="768479"/>
    <lineage>
        <taxon>Bacteria</taxon>
        <taxon>Bacillati</taxon>
        <taxon>Bacillota</taxon>
        <taxon>Bacilli</taxon>
        <taxon>Bacillales</taxon>
        <taxon>Paenibacillaceae</taxon>
        <taxon>Cohnella</taxon>
    </lineage>
</organism>
<evidence type="ECO:0000313" key="7">
    <source>
        <dbReference type="EMBL" id="MFC4306202.1"/>
    </source>
</evidence>
<evidence type="ECO:0000256" key="2">
    <source>
        <dbReference type="ARBA" id="ARBA00022801"/>
    </source>
</evidence>
<gene>
    <name evidence="7" type="ORF">ACFO1S_22475</name>
</gene>
<dbReference type="InterPro" id="IPR013320">
    <property type="entry name" value="ConA-like_dom_sf"/>
</dbReference>
<dbReference type="InterPro" id="IPR003305">
    <property type="entry name" value="CenC_carb-bd"/>
</dbReference>
<dbReference type="PANTHER" id="PTHR10963">
    <property type="entry name" value="GLYCOSYL HYDROLASE-RELATED"/>
    <property type="match status" value="1"/>
</dbReference>
<dbReference type="SUPFAM" id="SSF49785">
    <property type="entry name" value="Galactose-binding domain-like"/>
    <property type="match status" value="5"/>
</dbReference>
<dbReference type="Gene3D" id="2.60.120.200">
    <property type="match status" value="1"/>
</dbReference>
<keyword evidence="2" id="KW-0378">Hydrolase</keyword>
<dbReference type="Pfam" id="PF00722">
    <property type="entry name" value="Glyco_hydro_16"/>
    <property type="match status" value="1"/>
</dbReference>
<comment type="caution">
    <text evidence="7">The sequence shown here is derived from an EMBL/GenBank/DDBJ whole genome shotgun (WGS) entry which is preliminary data.</text>
</comment>
<dbReference type="PROSITE" id="PS51762">
    <property type="entry name" value="GH16_2"/>
    <property type="match status" value="1"/>
</dbReference>
<dbReference type="PANTHER" id="PTHR10963:SF55">
    <property type="entry name" value="GLYCOSIDE HYDROLASE FAMILY 16 PROTEIN"/>
    <property type="match status" value="1"/>
</dbReference>
<dbReference type="InterPro" id="IPR050546">
    <property type="entry name" value="Glycosyl_Hydrlase_16"/>
</dbReference>
<dbReference type="InterPro" id="IPR001119">
    <property type="entry name" value="SLH_dom"/>
</dbReference>
<protein>
    <submittedName>
        <fullName evidence="7">Carbohydrate binding domain-containing protein</fullName>
    </submittedName>
</protein>
<name>A0ABV8SFK2_9BACL</name>
<keyword evidence="4" id="KW-0732">Signal</keyword>
<evidence type="ECO:0000259" key="5">
    <source>
        <dbReference type="PROSITE" id="PS51272"/>
    </source>
</evidence>
<dbReference type="InterPro" id="IPR000757">
    <property type="entry name" value="Beta-glucanase-like"/>
</dbReference>
<reference evidence="8" key="1">
    <citation type="journal article" date="2019" name="Int. J. Syst. Evol. Microbiol.">
        <title>The Global Catalogue of Microorganisms (GCM) 10K type strain sequencing project: providing services to taxonomists for standard genome sequencing and annotation.</title>
        <authorList>
            <consortium name="The Broad Institute Genomics Platform"/>
            <consortium name="The Broad Institute Genome Sequencing Center for Infectious Disease"/>
            <person name="Wu L."/>
            <person name="Ma J."/>
        </authorList>
    </citation>
    <scope>NUCLEOTIDE SEQUENCE [LARGE SCALE GENOMIC DNA]</scope>
    <source>
        <strain evidence="8">CGMCC 4.1641</strain>
    </source>
</reference>
<feature type="chain" id="PRO_5045337736" evidence="4">
    <location>
        <begin position="33"/>
        <end position="1473"/>
    </location>
</feature>
<dbReference type="Pfam" id="PF02018">
    <property type="entry name" value="CBM_4_9"/>
    <property type="match status" value="5"/>
</dbReference>
<evidence type="ECO:0000313" key="8">
    <source>
        <dbReference type="Proteomes" id="UP001595755"/>
    </source>
</evidence>